<dbReference type="Gene3D" id="3.40.50.200">
    <property type="entry name" value="Peptidase S8/S53 domain"/>
    <property type="match status" value="1"/>
</dbReference>
<proteinExistence type="inferred from homology"/>
<evidence type="ECO:0000256" key="7">
    <source>
        <dbReference type="SAM" id="SignalP"/>
    </source>
</evidence>
<dbReference type="PROSITE" id="PS00138">
    <property type="entry name" value="SUBTILASE_SER"/>
    <property type="match status" value="1"/>
</dbReference>
<protein>
    <submittedName>
        <fullName evidence="10">Cerevisin</fullName>
    </submittedName>
</protein>
<accession>A0A4P6XQK3</accession>
<feature type="domain" description="Inhibitor I9" evidence="9">
    <location>
        <begin position="69"/>
        <end position="153"/>
    </location>
</feature>
<dbReference type="Pfam" id="PF05922">
    <property type="entry name" value="Inhibitor_I9"/>
    <property type="match status" value="1"/>
</dbReference>
<dbReference type="InterPro" id="IPR010259">
    <property type="entry name" value="S8pro/Inhibitor_I9"/>
</dbReference>
<feature type="active site" description="Charge relay system" evidence="5">
    <location>
        <position position="199"/>
    </location>
</feature>
<keyword evidence="3 5" id="KW-0378">Hydrolase</keyword>
<dbReference type="GO" id="GO:0004252">
    <property type="term" value="F:serine-type endopeptidase activity"/>
    <property type="evidence" value="ECO:0007669"/>
    <property type="project" value="UniProtKB-UniRule"/>
</dbReference>
<keyword evidence="11" id="KW-1185">Reference proteome</keyword>
<feature type="domain" description="Peptidase S8/S53" evidence="8">
    <location>
        <begin position="190"/>
        <end position="430"/>
    </location>
</feature>
<evidence type="ECO:0000313" key="10">
    <source>
        <dbReference type="EMBL" id="QBM89309.1"/>
    </source>
</evidence>
<dbReference type="InterPro" id="IPR023828">
    <property type="entry name" value="Peptidase_S8_Ser-AS"/>
</dbReference>
<dbReference type="PROSITE" id="PS00136">
    <property type="entry name" value="SUBTILASE_ASP"/>
    <property type="match status" value="1"/>
</dbReference>
<evidence type="ECO:0000259" key="8">
    <source>
        <dbReference type="Pfam" id="PF00082"/>
    </source>
</evidence>
<organism evidence="10 11">
    <name type="scientific">Metschnikowia aff. pulcherrima</name>
    <dbReference type="NCBI Taxonomy" id="2163413"/>
    <lineage>
        <taxon>Eukaryota</taxon>
        <taxon>Fungi</taxon>
        <taxon>Dikarya</taxon>
        <taxon>Ascomycota</taxon>
        <taxon>Saccharomycotina</taxon>
        <taxon>Pichiomycetes</taxon>
        <taxon>Metschnikowiaceae</taxon>
        <taxon>Metschnikowia</taxon>
    </lineage>
</organism>
<dbReference type="PRINTS" id="PR00723">
    <property type="entry name" value="SUBTILISIN"/>
</dbReference>
<dbReference type="AlphaFoldDB" id="A0A4P6XQK3"/>
<dbReference type="PANTHER" id="PTHR43806:SF11">
    <property type="entry name" value="CEREVISIN-RELATED"/>
    <property type="match status" value="1"/>
</dbReference>
<dbReference type="PROSITE" id="PS51892">
    <property type="entry name" value="SUBTILASE"/>
    <property type="match status" value="1"/>
</dbReference>
<dbReference type="InterPro" id="IPR000209">
    <property type="entry name" value="Peptidase_S8/S53_dom"/>
</dbReference>
<dbReference type="SUPFAM" id="SSF52743">
    <property type="entry name" value="Subtilisin-like"/>
    <property type="match status" value="1"/>
</dbReference>
<dbReference type="STRING" id="2163413.A0A4P6XQK3"/>
<evidence type="ECO:0000313" key="11">
    <source>
        <dbReference type="Proteomes" id="UP000292447"/>
    </source>
</evidence>
<evidence type="ECO:0000256" key="2">
    <source>
        <dbReference type="ARBA" id="ARBA00022670"/>
    </source>
</evidence>
<dbReference type="InterPro" id="IPR015500">
    <property type="entry name" value="Peptidase_S8_subtilisin-rel"/>
</dbReference>
<dbReference type="PROSITE" id="PS00137">
    <property type="entry name" value="SUBTILASE_HIS"/>
    <property type="match status" value="1"/>
</dbReference>
<dbReference type="GO" id="GO:0006508">
    <property type="term" value="P:proteolysis"/>
    <property type="evidence" value="ECO:0007669"/>
    <property type="project" value="UniProtKB-KW"/>
</dbReference>
<feature type="active site" description="Charge relay system" evidence="5">
    <location>
        <position position="390"/>
    </location>
</feature>
<dbReference type="PANTHER" id="PTHR43806">
    <property type="entry name" value="PEPTIDASE S8"/>
    <property type="match status" value="1"/>
</dbReference>
<name>A0A4P6XQK3_9ASCO</name>
<keyword evidence="2 5" id="KW-0645">Protease</keyword>
<evidence type="ECO:0000256" key="4">
    <source>
        <dbReference type="ARBA" id="ARBA00022825"/>
    </source>
</evidence>
<evidence type="ECO:0000256" key="3">
    <source>
        <dbReference type="ARBA" id="ARBA00022801"/>
    </source>
</evidence>
<comment type="similarity">
    <text evidence="1 5 6">Belongs to the peptidase S8 family.</text>
</comment>
<keyword evidence="4 5" id="KW-0720">Serine protease</keyword>
<evidence type="ECO:0000256" key="5">
    <source>
        <dbReference type="PROSITE-ProRule" id="PRU01240"/>
    </source>
</evidence>
<dbReference type="EMBL" id="CP034459">
    <property type="protein sequence ID" value="QBM89309.1"/>
    <property type="molecule type" value="Genomic_DNA"/>
</dbReference>
<evidence type="ECO:0000256" key="6">
    <source>
        <dbReference type="RuleBase" id="RU003355"/>
    </source>
</evidence>
<dbReference type="Proteomes" id="UP000292447">
    <property type="component" value="Chromosome IV"/>
</dbReference>
<dbReference type="CDD" id="cd04077">
    <property type="entry name" value="Peptidases_S8_PCSK9_ProteinaseK_like"/>
    <property type="match status" value="1"/>
</dbReference>
<evidence type="ECO:0000256" key="1">
    <source>
        <dbReference type="ARBA" id="ARBA00011073"/>
    </source>
</evidence>
<dbReference type="Pfam" id="PF00082">
    <property type="entry name" value="Peptidase_S8"/>
    <property type="match status" value="1"/>
</dbReference>
<evidence type="ECO:0000259" key="9">
    <source>
        <dbReference type="Pfam" id="PF05922"/>
    </source>
</evidence>
<dbReference type="InterPro" id="IPR022398">
    <property type="entry name" value="Peptidase_S8_His-AS"/>
</dbReference>
<keyword evidence="7" id="KW-0732">Signal</keyword>
<dbReference type="InterPro" id="IPR034193">
    <property type="entry name" value="PCSK9_ProteinaseK-like"/>
</dbReference>
<feature type="signal peptide" evidence="7">
    <location>
        <begin position="1"/>
        <end position="16"/>
    </location>
</feature>
<feature type="chain" id="PRO_5021022942" evidence="7">
    <location>
        <begin position="17"/>
        <end position="464"/>
    </location>
</feature>
<dbReference type="InterPro" id="IPR023827">
    <property type="entry name" value="Peptidase_S8_Asp-AS"/>
</dbReference>
<dbReference type="FunFam" id="3.40.50.200:FF:000007">
    <property type="entry name" value="Subtilisin-like serine protease"/>
    <property type="match status" value="1"/>
</dbReference>
<dbReference type="InterPro" id="IPR050131">
    <property type="entry name" value="Peptidase_S8_subtilisin-like"/>
</dbReference>
<gene>
    <name evidence="10" type="primary">MPUL0D03790</name>
    <name evidence="10" type="ORF">METSCH_D03790</name>
</gene>
<dbReference type="InterPro" id="IPR036852">
    <property type="entry name" value="Peptidase_S8/S53_dom_sf"/>
</dbReference>
<reference evidence="11" key="1">
    <citation type="submission" date="2019-03" db="EMBL/GenBank/DDBJ databases">
        <title>Snf2 controls pulcherriminic acid biosynthesis and connects pigmentation and antifungal activity of the yeast Metschnikowia pulcherrima.</title>
        <authorList>
            <person name="Gore-Lloyd D."/>
            <person name="Sumann I."/>
            <person name="Brachmann A.O."/>
            <person name="Schneeberger K."/>
            <person name="Ortiz-Merino R.A."/>
            <person name="Moreno-Beltran M."/>
            <person name="Schlaefli M."/>
            <person name="Kirner P."/>
            <person name="Santos Kron A."/>
            <person name="Wolfe K.H."/>
            <person name="Piel J."/>
            <person name="Ahrens C.H."/>
            <person name="Henk D."/>
            <person name="Freimoser F.M."/>
        </authorList>
    </citation>
    <scope>NUCLEOTIDE SEQUENCE [LARGE SCALE GENOMIC DNA]</scope>
    <source>
        <strain evidence="11">APC 1.2</strain>
    </source>
</reference>
<feature type="active site" description="Charge relay system" evidence="5">
    <location>
        <position position="230"/>
    </location>
</feature>
<dbReference type="InterPro" id="IPR037045">
    <property type="entry name" value="S8pro/Inhibitor_I9_sf"/>
</dbReference>
<sequence length="464" mass="49084">MKVFSLLPAFLACSSALLLPKLTIVNDVDAKSPALKKADYASSKKPHTLQFNRRDGNSTEEGDDLTPQQYIVVFKEGHEDDEYEAHDDWVLGQFSELRKRGELDGLTDASLDDVEFFNISSFKGYLGYIPPTLLADIEADPLVDFVEPNSLIQVYETKTQNNAPYGLARVSKRLSAHPATLDYTYDTEGGKGVTAYVIDSGIKVEHPDFEGRAKWGLAIAPTAKVDQHGHGTHCAGTIGGKTFGIAKNVDLVAVRVLDQTARGYILDIIKGIEFAVKDHQAKVASAQKGYKGAAINLSLGAGASNALDQAANAAVNAGVHVVAAAGNENQNACNVSPARASGPITVGATDNYDTKASFSNWGRCVDIQAPGVGVVSAGISLNTQTMSGTSMSAPHVVGLIAYYLSLQPGLSSDFSAGDLITPAEMKRKLVAFGTKGVISGLDSVTPNVLAFNGAGEDLSAFWSL</sequence>
<dbReference type="Gene3D" id="3.30.70.80">
    <property type="entry name" value="Peptidase S8 propeptide/proteinase inhibitor I9"/>
    <property type="match status" value="1"/>
</dbReference>